<evidence type="ECO:0000256" key="2">
    <source>
        <dbReference type="PROSITE-ProRule" id="PRU00708"/>
    </source>
</evidence>
<dbReference type="Pfam" id="PF20431">
    <property type="entry name" value="E_motif"/>
    <property type="match status" value="1"/>
</dbReference>
<dbReference type="NCBIfam" id="TIGR00756">
    <property type="entry name" value="PPR"/>
    <property type="match status" value="6"/>
</dbReference>
<dbReference type="Pfam" id="PF01535">
    <property type="entry name" value="PPR"/>
    <property type="match status" value="6"/>
</dbReference>
<dbReference type="InterPro" id="IPR046848">
    <property type="entry name" value="E_motif"/>
</dbReference>
<proteinExistence type="predicted"/>
<reference evidence="3 4" key="1">
    <citation type="submission" date="2020-08" db="EMBL/GenBank/DDBJ databases">
        <title>Plant Genome Project.</title>
        <authorList>
            <person name="Zhang R.-G."/>
        </authorList>
    </citation>
    <scope>NUCLEOTIDE SEQUENCE [LARGE SCALE GENOMIC DNA]</scope>
    <source>
        <tissue evidence="3">Rhizome</tissue>
    </source>
</reference>
<feature type="repeat" description="PPR" evidence="2">
    <location>
        <begin position="389"/>
        <end position="423"/>
    </location>
</feature>
<keyword evidence="1" id="KW-0677">Repeat</keyword>
<dbReference type="GO" id="GO:0009451">
    <property type="term" value="P:RNA modification"/>
    <property type="evidence" value="ECO:0007669"/>
    <property type="project" value="InterPro"/>
</dbReference>
<feature type="repeat" description="PPR" evidence="2">
    <location>
        <begin position="288"/>
        <end position="322"/>
    </location>
</feature>
<dbReference type="GO" id="GO:0003723">
    <property type="term" value="F:RNA binding"/>
    <property type="evidence" value="ECO:0007669"/>
    <property type="project" value="InterPro"/>
</dbReference>
<dbReference type="PANTHER" id="PTHR47926">
    <property type="entry name" value="PENTATRICOPEPTIDE REPEAT-CONTAINING PROTEIN"/>
    <property type="match status" value="1"/>
</dbReference>
<keyword evidence="4" id="KW-1185">Reference proteome</keyword>
<dbReference type="AlphaFoldDB" id="A0A8J5H885"/>
<sequence length="573" mass="63585">MLLLRRPQHRHFSRALNLVASATVSFDAHSLLDACVASAAGVPRFASAAHAFLIKLRDPPWNKLLRIYCRVGLLHHAHQLFDEMPCRDVVSYNTLVTSYARVDRDSGETLRLYGRMLREKLQPDHITLTALLDVSTDLVEQIHSHSVKLRLNSNPFVGSAMVNQYERYRGLEDALQVFDEIEDVDLVSWNIAIDVCARRGSKKHAAEIFSRMQKESLFGFDCFTLTSVLKTCSVAEDLSFGMQLHGCSLKVGLVFDAPIGNALVTMYSKCGGEMDSAVDVFNGISNSNIISWTSMIAGLVQNGLATEAVSYYYKMVRVGLLENGVCFASVLPAFSKLSSLDLGRMVHSRIVKLDVFHDAMVANALVDMYFKCGSVKDAELAFAAMQRRDTVSWTIMINGFGQHGKGGEALRIFRRLERSGGANLDTVTFLAALSTCSHGGLIDEGIGIFHSMVKDRNIKPTTEHYACVIDMLGRAGRLDKAERFIKDMGLEKDPLAWEALLGTCGIHGAIEMGEKSAKKVMELEPHKDSPYILLSNIYAQQKMWVEKERLRKVLDASVSVKEVGYSWSSGLKL</sequence>
<protein>
    <recommendedName>
        <fullName evidence="5">Pentatricopeptide repeat-containing protein</fullName>
    </recommendedName>
</protein>
<comment type="caution">
    <text evidence="3">The sequence shown here is derived from an EMBL/GenBank/DDBJ whole genome shotgun (WGS) entry which is preliminary data.</text>
</comment>
<accession>A0A8J5H885</accession>
<dbReference type="FunFam" id="1.25.40.10:FF:000351">
    <property type="entry name" value="Pentatricopeptide repeat-containing protein"/>
    <property type="match status" value="1"/>
</dbReference>
<dbReference type="Proteomes" id="UP000734854">
    <property type="component" value="Unassembled WGS sequence"/>
</dbReference>
<dbReference type="EMBL" id="JACMSC010000005">
    <property type="protein sequence ID" value="KAG6521377.1"/>
    <property type="molecule type" value="Genomic_DNA"/>
</dbReference>
<organism evidence="3 4">
    <name type="scientific">Zingiber officinale</name>
    <name type="common">Ginger</name>
    <name type="synonym">Amomum zingiber</name>
    <dbReference type="NCBI Taxonomy" id="94328"/>
    <lineage>
        <taxon>Eukaryota</taxon>
        <taxon>Viridiplantae</taxon>
        <taxon>Streptophyta</taxon>
        <taxon>Embryophyta</taxon>
        <taxon>Tracheophyta</taxon>
        <taxon>Spermatophyta</taxon>
        <taxon>Magnoliopsida</taxon>
        <taxon>Liliopsida</taxon>
        <taxon>Zingiberales</taxon>
        <taxon>Zingiberaceae</taxon>
        <taxon>Zingiber</taxon>
    </lineage>
</organism>
<dbReference type="FunFam" id="1.25.40.10:FF:000090">
    <property type="entry name" value="Pentatricopeptide repeat-containing protein, chloroplastic"/>
    <property type="match status" value="1"/>
</dbReference>
<evidence type="ECO:0000313" key="3">
    <source>
        <dbReference type="EMBL" id="KAG6521377.1"/>
    </source>
</evidence>
<evidence type="ECO:0000313" key="4">
    <source>
        <dbReference type="Proteomes" id="UP000734854"/>
    </source>
</evidence>
<dbReference type="Pfam" id="PF12854">
    <property type="entry name" value="PPR_1"/>
    <property type="match status" value="1"/>
</dbReference>
<feature type="repeat" description="PPR" evidence="2">
    <location>
        <begin position="88"/>
        <end position="123"/>
    </location>
</feature>
<dbReference type="InterPro" id="IPR002885">
    <property type="entry name" value="PPR_rpt"/>
</dbReference>
<name>A0A8J5H885_ZINOF</name>
<evidence type="ECO:0008006" key="5">
    <source>
        <dbReference type="Google" id="ProtNLM"/>
    </source>
</evidence>
<dbReference type="InterPro" id="IPR046960">
    <property type="entry name" value="PPR_At4g14850-like_plant"/>
</dbReference>
<dbReference type="PROSITE" id="PS51375">
    <property type="entry name" value="PPR"/>
    <property type="match status" value="4"/>
</dbReference>
<feature type="repeat" description="PPR" evidence="2">
    <location>
        <begin position="185"/>
        <end position="219"/>
    </location>
</feature>
<evidence type="ECO:0000256" key="1">
    <source>
        <dbReference type="ARBA" id="ARBA00022737"/>
    </source>
</evidence>
<gene>
    <name evidence="3" type="ORF">ZIOFF_018493</name>
</gene>
<dbReference type="OrthoDB" id="185373at2759"/>
<dbReference type="PANTHER" id="PTHR47926:SF341">
    <property type="entry name" value="PENTATRICOPEPTIDE REPEAT-CONTAINING PROTEIN"/>
    <property type="match status" value="1"/>
</dbReference>